<evidence type="ECO:0000259" key="7">
    <source>
        <dbReference type="PROSITE" id="PS50066"/>
    </source>
</evidence>
<name>V4KI24_EUTSA</name>
<dbReference type="GO" id="GO:0005634">
    <property type="term" value="C:nucleus"/>
    <property type="evidence" value="ECO:0007669"/>
    <property type="project" value="UniProtKB-SubCell"/>
</dbReference>
<dbReference type="CDD" id="cd00266">
    <property type="entry name" value="MADS_SRF_like"/>
    <property type="match status" value="1"/>
</dbReference>
<keyword evidence="9" id="KW-1185">Reference proteome</keyword>
<sequence>MDSSSSSSSSTKKMKSKLSVRRKQTSFKKSSSSVNKNIPSAKKKTDISRREQTLLNKAYELSTLCEIELCVIYYNRDGELIKTWPEDQSKVRDMAERFSKLSDKEKNKKSTNLSQFLNKKIHDEKKREGEDNKFSQKVLEIEDSLENHLQILQERLRQVLYLHDHQTESDRSRLAVLSGSSMAEEQKNQNFMGSSSSSGFFSTDTLMNLSNDQTSSSFATDSLSHHQSKVSIFLYNHENATLTQLADSVPSYDQALTPYNQRRAWPEAQACVWANL</sequence>
<keyword evidence="4" id="KW-0804">Transcription</keyword>
<evidence type="ECO:0000313" key="9">
    <source>
        <dbReference type="Proteomes" id="UP000030689"/>
    </source>
</evidence>
<dbReference type="Gramene" id="ESQ37475">
    <property type="protein sequence ID" value="ESQ37475"/>
    <property type="gene ID" value="EUTSA_v10002808mg"/>
</dbReference>
<gene>
    <name evidence="8" type="ORF">EUTSA_v10002808mg</name>
</gene>
<evidence type="ECO:0000313" key="8">
    <source>
        <dbReference type="EMBL" id="ESQ37475.1"/>
    </source>
</evidence>
<dbReference type="OrthoDB" id="601557at2759"/>
<comment type="subcellular location">
    <subcellularLocation>
        <location evidence="1">Nucleus</location>
    </subcellularLocation>
</comment>
<dbReference type="InterPro" id="IPR002100">
    <property type="entry name" value="TF_MADSbox"/>
</dbReference>
<dbReference type="STRING" id="72664.V4KI24"/>
<dbReference type="GO" id="GO:0045944">
    <property type="term" value="P:positive regulation of transcription by RNA polymerase II"/>
    <property type="evidence" value="ECO:0007669"/>
    <property type="project" value="InterPro"/>
</dbReference>
<feature type="region of interest" description="Disordered" evidence="6">
    <location>
        <begin position="1"/>
        <end position="47"/>
    </location>
</feature>
<feature type="region of interest" description="Disordered" evidence="6">
    <location>
        <begin position="102"/>
        <end position="132"/>
    </location>
</feature>
<evidence type="ECO:0000256" key="6">
    <source>
        <dbReference type="SAM" id="MobiDB-lite"/>
    </source>
</evidence>
<dbReference type="OMA" id="FERQETI"/>
<dbReference type="InterPro" id="IPR033897">
    <property type="entry name" value="SRF-like_MADS-box"/>
</dbReference>
<feature type="compositionally biased region" description="Basic residues" evidence="6">
    <location>
        <begin position="12"/>
        <end position="26"/>
    </location>
</feature>
<evidence type="ECO:0000256" key="5">
    <source>
        <dbReference type="ARBA" id="ARBA00023242"/>
    </source>
</evidence>
<dbReference type="GO" id="GO:0000981">
    <property type="term" value="F:DNA-binding transcription factor activity, RNA polymerase II-specific"/>
    <property type="evidence" value="ECO:0007669"/>
    <property type="project" value="InterPro"/>
</dbReference>
<feature type="compositionally biased region" description="Basic and acidic residues" evidence="6">
    <location>
        <begin position="120"/>
        <end position="132"/>
    </location>
</feature>
<keyword evidence="5" id="KW-0539">Nucleus</keyword>
<keyword evidence="3" id="KW-0238">DNA-binding</keyword>
<evidence type="ECO:0000256" key="2">
    <source>
        <dbReference type="ARBA" id="ARBA00023015"/>
    </source>
</evidence>
<evidence type="ECO:0000256" key="1">
    <source>
        <dbReference type="ARBA" id="ARBA00004123"/>
    </source>
</evidence>
<dbReference type="SUPFAM" id="SSF55455">
    <property type="entry name" value="SRF-like"/>
    <property type="match status" value="1"/>
</dbReference>
<dbReference type="InterPro" id="IPR036879">
    <property type="entry name" value="TF_MADSbox_sf"/>
</dbReference>
<dbReference type="PROSITE" id="PS50066">
    <property type="entry name" value="MADS_BOX_2"/>
    <property type="match status" value="1"/>
</dbReference>
<keyword evidence="2" id="KW-0805">Transcription regulation</keyword>
<evidence type="ECO:0000256" key="3">
    <source>
        <dbReference type="ARBA" id="ARBA00023125"/>
    </source>
</evidence>
<protein>
    <recommendedName>
        <fullName evidence="7">MADS-box domain-containing protein</fullName>
    </recommendedName>
</protein>
<dbReference type="AlphaFoldDB" id="V4KI24"/>
<dbReference type="KEGG" id="eus:EUTSA_v10002808mg"/>
<organism evidence="8 9">
    <name type="scientific">Eutrema salsugineum</name>
    <name type="common">Saltwater cress</name>
    <name type="synonym">Sisymbrium salsugineum</name>
    <dbReference type="NCBI Taxonomy" id="72664"/>
    <lineage>
        <taxon>Eukaryota</taxon>
        <taxon>Viridiplantae</taxon>
        <taxon>Streptophyta</taxon>
        <taxon>Embryophyta</taxon>
        <taxon>Tracheophyta</taxon>
        <taxon>Spermatophyta</taxon>
        <taxon>Magnoliopsida</taxon>
        <taxon>eudicotyledons</taxon>
        <taxon>Gunneridae</taxon>
        <taxon>Pentapetalae</taxon>
        <taxon>rosids</taxon>
        <taxon>malvids</taxon>
        <taxon>Brassicales</taxon>
        <taxon>Brassicaceae</taxon>
        <taxon>Eutremeae</taxon>
        <taxon>Eutrema</taxon>
    </lineage>
</organism>
<feature type="domain" description="MADS-box" evidence="7">
    <location>
        <begin position="27"/>
        <end position="87"/>
    </location>
</feature>
<feature type="compositionally biased region" description="Low complexity" evidence="6">
    <location>
        <begin position="1"/>
        <end position="11"/>
    </location>
</feature>
<proteinExistence type="predicted"/>
<dbReference type="Pfam" id="PF00319">
    <property type="entry name" value="SRF-TF"/>
    <property type="match status" value="1"/>
</dbReference>
<accession>V4KI24</accession>
<dbReference type="Proteomes" id="UP000030689">
    <property type="component" value="Unassembled WGS sequence"/>
</dbReference>
<dbReference type="eggNOG" id="KOG0014">
    <property type="taxonomic scope" value="Eukaryota"/>
</dbReference>
<evidence type="ECO:0000256" key="4">
    <source>
        <dbReference type="ARBA" id="ARBA00023163"/>
    </source>
</evidence>
<dbReference type="EMBL" id="KI517609">
    <property type="protein sequence ID" value="ESQ37475.1"/>
    <property type="molecule type" value="Genomic_DNA"/>
</dbReference>
<dbReference type="SMART" id="SM00432">
    <property type="entry name" value="MADS"/>
    <property type="match status" value="1"/>
</dbReference>
<reference evidence="8 9" key="1">
    <citation type="journal article" date="2013" name="Front. Plant Sci.">
        <title>The Reference Genome of the Halophytic Plant Eutrema salsugineum.</title>
        <authorList>
            <person name="Yang R."/>
            <person name="Jarvis D.E."/>
            <person name="Chen H."/>
            <person name="Beilstein M.A."/>
            <person name="Grimwood J."/>
            <person name="Jenkins J."/>
            <person name="Shu S."/>
            <person name="Prochnik S."/>
            <person name="Xin M."/>
            <person name="Ma C."/>
            <person name="Schmutz J."/>
            <person name="Wing R.A."/>
            <person name="Mitchell-Olds T."/>
            <person name="Schumaker K.S."/>
            <person name="Wang X."/>
        </authorList>
    </citation>
    <scope>NUCLEOTIDE SEQUENCE [LARGE SCALE GENOMIC DNA]</scope>
</reference>
<dbReference type="GO" id="GO:0046983">
    <property type="term" value="F:protein dimerization activity"/>
    <property type="evidence" value="ECO:0007669"/>
    <property type="project" value="InterPro"/>
</dbReference>
<dbReference type="Gene3D" id="3.40.1810.10">
    <property type="entry name" value="Transcription factor, MADS-box"/>
    <property type="match status" value="1"/>
</dbReference>
<dbReference type="GO" id="GO:0000987">
    <property type="term" value="F:cis-regulatory region sequence-specific DNA binding"/>
    <property type="evidence" value="ECO:0007669"/>
    <property type="project" value="InterPro"/>
</dbReference>